<dbReference type="PROSITE" id="PS01125">
    <property type="entry name" value="ROK"/>
    <property type="match status" value="1"/>
</dbReference>
<dbReference type="InterPro" id="IPR000600">
    <property type="entry name" value="ROK"/>
</dbReference>
<evidence type="ECO:0000313" key="3">
    <source>
        <dbReference type="Proteomes" id="UP000231081"/>
    </source>
</evidence>
<accession>A0A2H0B2J1</accession>
<dbReference type="Gene3D" id="3.30.420.40">
    <property type="match status" value="2"/>
</dbReference>
<protein>
    <recommendedName>
        <fullName evidence="4">Glucokinase</fullName>
    </recommendedName>
</protein>
<dbReference type="SUPFAM" id="SSF53067">
    <property type="entry name" value="Actin-like ATPase domain"/>
    <property type="match status" value="1"/>
</dbReference>
<dbReference type="EMBL" id="PCSQ01000120">
    <property type="protein sequence ID" value="PIP51887.1"/>
    <property type="molecule type" value="Genomic_DNA"/>
</dbReference>
<dbReference type="PANTHER" id="PTHR18964:SF149">
    <property type="entry name" value="BIFUNCTIONAL UDP-N-ACETYLGLUCOSAMINE 2-EPIMERASE_N-ACETYLMANNOSAMINE KINASE"/>
    <property type="match status" value="1"/>
</dbReference>
<dbReference type="InterPro" id="IPR049874">
    <property type="entry name" value="ROK_cs"/>
</dbReference>
<dbReference type="Pfam" id="PF00480">
    <property type="entry name" value="ROK"/>
    <property type="match status" value="1"/>
</dbReference>
<organism evidence="2 3">
    <name type="scientific">Candidatus Beckwithbacteria bacterium CG23_combo_of_CG06-09_8_20_14_all_47_9</name>
    <dbReference type="NCBI Taxonomy" id="1974498"/>
    <lineage>
        <taxon>Bacteria</taxon>
        <taxon>Candidatus Beckwithiibacteriota</taxon>
    </lineage>
</organism>
<dbReference type="InterPro" id="IPR043129">
    <property type="entry name" value="ATPase_NBD"/>
</dbReference>
<sequence>MNKDYYLVIDIGGTKIRSAIGDNQGHLLKKVKSFTQARAGAKIVINDILEISRQVITLTGIDSVNLKGVSISFGGPVDFAKQKILKSQHVHGWDNLNLPKIFLKEFNLPCVIDNDANLAALGEKTFGAGKKVDSLLYLTISTGIGGGVIIDGKIWHGNHSLAGEIGHNIIERNGPACSCGKKGCLEALASGTALAKNTISFLKKNSQVKTKIKSLVSGSLDNITAITIYQAARQNDQLALKIVDEAIA</sequence>
<feature type="non-terminal residue" evidence="2">
    <location>
        <position position="248"/>
    </location>
</feature>
<reference evidence="2 3" key="1">
    <citation type="submission" date="2017-09" db="EMBL/GenBank/DDBJ databases">
        <title>Depth-based differentiation of microbial function through sediment-hosted aquifers and enrichment of novel symbionts in the deep terrestrial subsurface.</title>
        <authorList>
            <person name="Probst A.J."/>
            <person name="Ladd B."/>
            <person name="Jarett J.K."/>
            <person name="Geller-Mcgrath D.E."/>
            <person name="Sieber C.M."/>
            <person name="Emerson J.B."/>
            <person name="Anantharaman K."/>
            <person name="Thomas B.C."/>
            <person name="Malmstrom R."/>
            <person name="Stieglmeier M."/>
            <person name="Klingl A."/>
            <person name="Woyke T."/>
            <person name="Ryan C.M."/>
            <person name="Banfield J.F."/>
        </authorList>
    </citation>
    <scope>NUCLEOTIDE SEQUENCE [LARGE SCALE GENOMIC DNA]</scope>
    <source>
        <strain evidence="2">CG23_combo_of_CG06-09_8_20_14_all_47_9</strain>
    </source>
</reference>
<name>A0A2H0B2J1_9BACT</name>
<evidence type="ECO:0000313" key="2">
    <source>
        <dbReference type="EMBL" id="PIP51887.1"/>
    </source>
</evidence>
<evidence type="ECO:0000256" key="1">
    <source>
        <dbReference type="ARBA" id="ARBA00006479"/>
    </source>
</evidence>
<dbReference type="Proteomes" id="UP000231081">
    <property type="component" value="Unassembled WGS sequence"/>
</dbReference>
<dbReference type="AlphaFoldDB" id="A0A2H0B2J1"/>
<gene>
    <name evidence="2" type="ORF">COX09_04645</name>
</gene>
<comment type="similarity">
    <text evidence="1">Belongs to the ROK (NagC/XylR) family.</text>
</comment>
<evidence type="ECO:0008006" key="4">
    <source>
        <dbReference type="Google" id="ProtNLM"/>
    </source>
</evidence>
<comment type="caution">
    <text evidence="2">The sequence shown here is derived from an EMBL/GenBank/DDBJ whole genome shotgun (WGS) entry which is preliminary data.</text>
</comment>
<dbReference type="PANTHER" id="PTHR18964">
    <property type="entry name" value="ROK (REPRESSOR, ORF, KINASE) FAMILY"/>
    <property type="match status" value="1"/>
</dbReference>
<proteinExistence type="inferred from homology"/>